<comment type="caution">
    <text evidence="10">The sequence shown here is derived from an EMBL/GenBank/DDBJ whole genome shotgun (WGS) entry which is preliminary data.</text>
</comment>
<dbReference type="EMBL" id="JACBXS010000008">
    <property type="protein sequence ID" value="NYS24500.1"/>
    <property type="molecule type" value="Genomic_DNA"/>
</dbReference>
<keyword evidence="5" id="KW-0443">Lipid metabolism</keyword>
<dbReference type="Proteomes" id="UP000529417">
    <property type="component" value="Unassembled WGS sequence"/>
</dbReference>
<keyword evidence="3 8" id="KW-0812">Transmembrane</keyword>
<evidence type="ECO:0000256" key="2">
    <source>
        <dbReference type="ARBA" id="ARBA00022679"/>
    </source>
</evidence>
<dbReference type="GO" id="GO:0016746">
    <property type="term" value="F:acyltransferase activity"/>
    <property type="evidence" value="ECO:0007669"/>
    <property type="project" value="UniProtKB-KW"/>
</dbReference>
<protein>
    <submittedName>
        <fullName evidence="10">1-acyl-sn-glycerol-3-phosphate acyltransferase</fullName>
    </submittedName>
</protein>
<evidence type="ECO:0000313" key="10">
    <source>
        <dbReference type="EMBL" id="NYS24500.1"/>
    </source>
</evidence>
<proteinExistence type="predicted"/>
<evidence type="ECO:0000313" key="11">
    <source>
        <dbReference type="Proteomes" id="UP000529417"/>
    </source>
</evidence>
<dbReference type="GO" id="GO:0006629">
    <property type="term" value="P:lipid metabolic process"/>
    <property type="evidence" value="ECO:0007669"/>
    <property type="project" value="UniProtKB-KW"/>
</dbReference>
<evidence type="ECO:0000256" key="6">
    <source>
        <dbReference type="ARBA" id="ARBA00023136"/>
    </source>
</evidence>
<dbReference type="RefSeq" id="WP_179905194.1">
    <property type="nucleotide sequence ID" value="NZ_JACBXS010000008.1"/>
</dbReference>
<accession>A0A7Z0KXK3</accession>
<evidence type="ECO:0000259" key="9">
    <source>
        <dbReference type="SMART" id="SM00563"/>
    </source>
</evidence>
<sequence>MQTWQSPQPPPRTAISPLGWALAALRGAAIALLIGLGLALLLTLRLAERPLFGLRRPVTPFITQGVCRATLRIMGVRLMLHGQPMVQRGALVANHASWLDIFALNAAQRVYFVSKEDVAGWPGIGWLARATGTLFIRRHGRDAARQKLLFEARLRAGHRLLFFPEGTSTDSLRVLPFKTALFAAFFAEGLRHLMHVQPVSVVYHAPDGADPRLYGWWGDMEFGSHFLSVLARWRQGRIELVFHPPHAVADAPDRKALAACCAADVRAGLERARGAAVRSS</sequence>
<evidence type="ECO:0000256" key="4">
    <source>
        <dbReference type="ARBA" id="ARBA00022989"/>
    </source>
</evidence>
<evidence type="ECO:0000256" key="1">
    <source>
        <dbReference type="ARBA" id="ARBA00004370"/>
    </source>
</evidence>
<dbReference type="PANTHER" id="PTHR23063">
    <property type="entry name" value="PHOSPHOLIPID ACYLTRANSFERASE"/>
    <property type="match status" value="1"/>
</dbReference>
<evidence type="ECO:0000256" key="3">
    <source>
        <dbReference type="ARBA" id="ARBA00022692"/>
    </source>
</evidence>
<evidence type="ECO:0000256" key="8">
    <source>
        <dbReference type="SAM" id="Phobius"/>
    </source>
</evidence>
<reference evidence="10 11" key="1">
    <citation type="journal article" date="2000" name="Arch. Microbiol.">
        <title>Rhodobaca bogoriensis gen. nov. and sp. nov., an alkaliphilic purple nonsulfur bacterium from African Rift Valley soda lakes.</title>
        <authorList>
            <person name="Milford A.D."/>
            <person name="Achenbach L.A."/>
            <person name="Jung D.O."/>
            <person name="Madigan M.T."/>
        </authorList>
    </citation>
    <scope>NUCLEOTIDE SEQUENCE [LARGE SCALE GENOMIC DNA]</scope>
    <source>
        <strain evidence="10 11">2376</strain>
    </source>
</reference>
<keyword evidence="6 8" id="KW-0472">Membrane</keyword>
<dbReference type="SMART" id="SM00563">
    <property type="entry name" value="PlsC"/>
    <property type="match status" value="1"/>
</dbReference>
<keyword evidence="11" id="KW-1185">Reference proteome</keyword>
<dbReference type="AlphaFoldDB" id="A0A7Z0KXK3"/>
<keyword evidence="4 8" id="KW-1133">Transmembrane helix</keyword>
<feature type="transmembrane region" description="Helical" evidence="8">
    <location>
        <begin position="20"/>
        <end position="47"/>
    </location>
</feature>
<feature type="domain" description="Phospholipid/glycerol acyltransferase" evidence="9">
    <location>
        <begin position="89"/>
        <end position="204"/>
    </location>
</feature>
<dbReference type="CDD" id="cd07989">
    <property type="entry name" value="LPLAT_AGPAT-like"/>
    <property type="match status" value="1"/>
</dbReference>
<keyword evidence="2 10" id="KW-0808">Transferase</keyword>
<keyword evidence="7 10" id="KW-0012">Acyltransferase</keyword>
<comment type="subcellular location">
    <subcellularLocation>
        <location evidence="1">Membrane</location>
    </subcellularLocation>
</comment>
<dbReference type="GO" id="GO:0016020">
    <property type="term" value="C:membrane"/>
    <property type="evidence" value="ECO:0007669"/>
    <property type="project" value="UniProtKB-SubCell"/>
</dbReference>
<dbReference type="PANTHER" id="PTHR23063:SF52">
    <property type="entry name" value="LYSOPHOSPHATIDYLCHOLINE ACYLTRANSFERASE"/>
    <property type="match status" value="1"/>
</dbReference>
<organism evidence="10 11">
    <name type="scientific">Rhabdonatronobacter sediminivivens</name>
    <dbReference type="NCBI Taxonomy" id="2743469"/>
    <lineage>
        <taxon>Bacteria</taxon>
        <taxon>Pseudomonadati</taxon>
        <taxon>Pseudomonadota</taxon>
        <taxon>Alphaproteobacteria</taxon>
        <taxon>Rhodobacterales</taxon>
        <taxon>Paracoccaceae</taxon>
        <taxon>Rhabdonatronobacter</taxon>
    </lineage>
</organism>
<gene>
    <name evidence="10" type="ORF">HUK65_05800</name>
</gene>
<evidence type="ECO:0000256" key="7">
    <source>
        <dbReference type="ARBA" id="ARBA00023315"/>
    </source>
</evidence>
<dbReference type="InterPro" id="IPR002123">
    <property type="entry name" value="Plipid/glycerol_acylTrfase"/>
</dbReference>
<evidence type="ECO:0000256" key="5">
    <source>
        <dbReference type="ARBA" id="ARBA00023098"/>
    </source>
</evidence>
<name>A0A7Z0KXK3_9RHOB</name>
<dbReference type="Pfam" id="PF01553">
    <property type="entry name" value="Acyltransferase"/>
    <property type="match status" value="1"/>
</dbReference>
<dbReference type="SUPFAM" id="SSF69593">
    <property type="entry name" value="Glycerol-3-phosphate (1)-acyltransferase"/>
    <property type="match status" value="1"/>
</dbReference>